<dbReference type="Pfam" id="PF00578">
    <property type="entry name" value="AhpC-TSA"/>
    <property type="match status" value="1"/>
</dbReference>
<comment type="caution">
    <text evidence="3">The sequence shown here is derived from an EMBL/GenBank/DDBJ whole genome shotgun (WGS) entry which is preliminary data.</text>
</comment>
<dbReference type="Proteomes" id="UP001319180">
    <property type="component" value="Unassembled WGS sequence"/>
</dbReference>
<dbReference type="InterPro" id="IPR036249">
    <property type="entry name" value="Thioredoxin-like_sf"/>
</dbReference>
<evidence type="ECO:0000313" key="3">
    <source>
        <dbReference type="EMBL" id="MBT1685320.1"/>
    </source>
</evidence>
<dbReference type="GO" id="GO:0016209">
    <property type="term" value="F:antioxidant activity"/>
    <property type="evidence" value="ECO:0007669"/>
    <property type="project" value="InterPro"/>
</dbReference>
<feature type="chain" id="PRO_5042874371" evidence="1">
    <location>
        <begin position="23"/>
        <end position="153"/>
    </location>
</feature>
<reference evidence="3 4" key="1">
    <citation type="submission" date="2021-05" db="EMBL/GenBank/DDBJ databases">
        <title>A Polyphasic approach of four new species of the genus Ohtaekwangia: Ohtaekwangia histidinii sp. nov., Ohtaekwangia cretensis sp. nov., Ohtaekwangia indiensis sp. nov., Ohtaekwangia reichenbachii sp. nov. from diverse environment.</title>
        <authorList>
            <person name="Octaviana S."/>
        </authorList>
    </citation>
    <scope>NUCLEOTIDE SEQUENCE [LARGE SCALE GENOMIC DNA]</scope>
    <source>
        <strain evidence="3 4">PWU37</strain>
    </source>
</reference>
<dbReference type="GO" id="GO:0016491">
    <property type="term" value="F:oxidoreductase activity"/>
    <property type="evidence" value="ECO:0007669"/>
    <property type="project" value="InterPro"/>
</dbReference>
<dbReference type="SUPFAM" id="SSF52833">
    <property type="entry name" value="Thioredoxin-like"/>
    <property type="match status" value="1"/>
</dbReference>
<dbReference type="InterPro" id="IPR000866">
    <property type="entry name" value="AhpC/TSA"/>
</dbReference>
<evidence type="ECO:0000313" key="4">
    <source>
        <dbReference type="Proteomes" id="UP001319180"/>
    </source>
</evidence>
<name>A0AAP2D7A6_9BACT</name>
<sequence>MIKPATLFLATFLLTVMSYAQVASDLPAMHVTGLDGKNFSVKSLKGKTVVVMFQPDCDHCQREATQIQENIAAFKPYQLYFITTATSAEIKKFAAEYKLNTYANVHFGTTTLGDILGTYGPIETPSLYIYNADGRLVKKFNGEANIHVVKKHL</sequence>
<evidence type="ECO:0000256" key="1">
    <source>
        <dbReference type="SAM" id="SignalP"/>
    </source>
</evidence>
<proteinExistence type="predicted"/>
<organism evidence="3 4">
    <name type="scientific">Dawidia soli</name>
    <dbReference type="NCBI Taxonomy" id="2782352"/>
    <lineage>
        <taxon>Bacteria</taxon>
        <taxon>Pseudomonadati</taxon>
        <taxon>Bacteroidota</taxon>
        <taxon>Cytophagia</taxon>
        <taxon>Cytophagales</taxon>
        <taxon>Chryseotaleaceae</taxon>
        <taxon>Dawidia</taxon>
    </lineage>
</organism>
<dbReference type="InterPro" id="IPR013766">
    <property type="entry name" value="Thioredoxin_domain"/>
</dbReference>
<dbReference type="EMBL" id="JAHESC010000002">
    <property type="protein sequence ID" value="MBT1685320.1"/>
    <property type="molecule type" value="Genomic_DNA"/>
</dbReference>
<protein>
    <submittedName>
        <fullName evidence="3">TlpA family protein disulfide reductase</fullName>
    </submittedName>
</protein>
<dbReference type="InterPro" id="IPR050553">
    <property type="entry name" value="Thioredoxin_ResA/DsbE_sf"/>
</dbReference>
<evidence type="ECO:0000259" key="2">
    <source>
        <dbReference type="PROSITE" id="PS51352"/>
    </source>
</evidence>
<dbReference type="PANTHER" id="PTHR42852">
    <property type="entry name" value="THIOL:DISULFIDE INTERCHANGE PROTEIN DSBE"/>
    <property type="match status" value="1"/>
</dbReference>
<feature type="domain" description="Thioredoxin" evidence="2">
    <location>
        <begin position="20"/>
        <end position="153"/>
    </location>
</feature>
<dbReference type="RefSeq" id="WP_254088570.1">
    <property type="nucleotide sequence ID" value="NZ_JAHESC010000002.1"/>
</dbReference>
<dbReference type="AlphaFoldDB" id="A0AAP2D7A6"/>
<keyword evidence="4" id="KW-1185">Reference proteome</keyword>
<accession>A0AAP2D7A6</accession>
<dbReference type="Gene3D" id="3.40.30.10">
    <property type="entry name" value="Glutaredoxin"/>
    <property type="match status" value="1"/>
</dbReference>
<dbReference type="PROSITE" id="PS51352">
    <property type="entry name" value="THIOREDOXIN_2"/>
    <property type="match status" value="1"/>
</dbReference>
<keyword evidence="1" id="KW-0732">Signal</keyword>
<gene>
    <name evidence="3" type="ORF">KK078_02070</name>
</gene>
<dbReference type="CDD" id="cd02966">
    <property type="entry name" value="TlpA_like_family"/>
    <property type="match status" value="1"/>
</dbReference>
<feature type="signal peptide" evidence="1">
    <location>
        <begin position="1"/>
        <end position="22"/>
    </location>
</feature>